<dbReference type="PANTHER" id="PTHR37952">
    <property type="match status" value="1"/>
</dbReference>
<comment type="subcellular location">
    <subcellularLocation>
        <location evidence="1">Plastid</location>
        <location evidence="1">Chloroplast inner membrane</location>
        <topology evidence="1">Multi-pass membrane protein</topology>
    </subcellularLocation>
    <subcellularLocation>
        <location evidence="7">Plastid</location>
        <location evidence="7">Chloroplast membrane</location>
        <topology evidence="7">Multi-pass membrane protein</topology>
    </subcellularLocation>
</comment>
<feature type="transmembrane region" description="Helical" evidence="7">
    <location>
        <begin position="209"/>
        <end position="228"/>
    </location>
</feature>
<dbReference type="Pfam" id="PF16166">
    <property type="entry name" value="TIC20"/>
    <property type="match status" value="1"/>
</dbReference>
<evidence type="ECO:0000256" key="7">
    <source>
        <dbReference type="RuleBase" id="RU367003"/>
    </source>
</evidence>
<keyword evidence="9" id="KW-1185">Reference proteome</keyword>
<dbReference type="GO" id="GO:0009706">
    <property type="term" value="C:chloroplast inner membrane"/>
    <property type="evidence" value="ECO:0007669"/>
    <property type="project" value="UniProtKB-SubCell"/>
</dbReference>
<keyword evidence="4" id="KW-1001">Plastid inner membrane</keyword>
<evidence type="ECO:0000256" key="3">
    <source>
        <dbReference type="ARBA" id="ARBA00022692"/>
    </source>
</evidence>
<evidence type="ECO:0000256" key="5">
    <source>
        <dbReference type="ARBA" id="ARBA00022989"/>
    </source>
</evidence>
<dbReference type="AlphaFoldDB" id="A0AAV1HWT4"/>
<proteinExistence type="inferred from homology"/>
<comment type="caution">
    <text evidence="8">The sequence shown here is derived from an EMBL/GenBank/DDBJ whole genome shotgun (WGS) entry which is preliminary data.</text>
</comment>
<dbReference type="EMBL" id="CAUYUE010000003">
    <property type="protein sequence ID" value="CAK0752220.1"/>
    <property type="molecule type" value="Genomic_DNA"/>
</dbReference>
<keyword evidence="5 7" id="KW-1133">Transmembrane helix</keyword>
<dbReference type="Proteomes" id="UP001314263">
    <property type="component" value="Unassembled WGS sequence"/>
</dbReference>
<keyword evidence="6 7" id="KW-0472">Membrane</keyword>
<keyword evidence="3 7" id="KW-0812">Transmembrane</keyword>
<evidence type="ECO:0000256" key="4">
    <source>
        <dbReference type="ARBA" id="ARBA00022780"/>
    </source>
</evidence>
<name>A0AAV1HWT4_9CHLO</name>
<comment type="similarity">
    <text evidence="2 7">Belongs to the Tic20 family.</text>
</comment>
<accession>A0AAV1HWT4</accession>
<dbReference type="InterPro" id="IPR010292">
    <property type="entry name" value="Uncharacterised_CreA"/>
</dbReference>
<feature type="transmembrane region" description="Helical" evidence="7">
    <location>
        <begin position="278"/>
        <end position="296"/>
    </location>
</feature>
<feature type="transmembrane region" description="Helical" evidence="7">
    <location>
        <begin position="240"/>
        <end position="258"/>
    </location>
</feature>
<evidence type="ECO:0000313" key="8">
    <source>
        <dbReference type="EMBL" id="CAK0752220.1"/>
    </source>
</evidence>
<evidence type="ECO:0000256" key="6">
    <source>
        <dbReference type="ARBA" id="ARBA00023136"/>
    </source>
</evidence>
<sequence>MSVAALASVALASSAGASTKIGEFTASGFLFKDSVEIVTVEDPEVEGVTVYISDFKRSLTDKLKKNFFSEPSQASVTCAATGPLRIKDVNKISGSEGGEVFSEQKGLNLFQNKTLRVRRVYDQKHNTLVYTAYATRFQNSINIQTRAADSGAAAELKGNRGPPSALVRVASAFLYIVPWIDVLGLGREIYHFFPTSLWLYLLPGPLAPLYYSGQFVPLIVFFLLFLAIVKNNKLHHFVRFNCMQGVMLDIVSMLFTLLRAYVPAEFRWSLLMDFYDMFSWNICMCTIVYCVFFALAGKYADVPFISESVYLQVDASL</sequence>
<protein>
    <recommendedName>
        <fullName evidence="7">Protein TIC 20</fullName>
    </recommendedName>
</protein>
<gene>
    <name evidence="8" type="ORF">CVIRNUC_002129</name>
</gene>
<evidence type="ECO:0000256" key="2">
    <source>
        <dbReference type="ARBA" id="ARBA00009596"/>
    </source>
</evidence>
<dbReference type="PANTHER" id="PTHR37952:SF2">
    <property type="entry name" value="PROTEIN CREA"/>
    <property type="match status" value="1"/>
</dbReference>
<keyword evidence="7" id="KW-0150">Chloroplast</keyword>
<dbReference type="InterPro" id="IPR005691">
    <property type="entry name" value="Tic20"/>
</dbReference>
<keyword evidence="7" id="KW-0934">Plastid</keyword>
<reference evidence="8 9" key="1">
    <citation type="submission" date="2023-10" db="EMBL/GenBank/DDBJ databases">
        <authorList>
            <person name="Maclean D."/>
            <person name="Macfadyen A."/>
        </authorList>
    </citation>
    <scope>NUCLEOTIDE SEQUENCE [LARGE SCALE GENOMIC DNA]</scope>
</reference>
<evidence type="ECO:0000256" key="1">
    <source>
        <dbReference type="ARBA" id="ARBA00004478"/>
    </source>
</evidence>
<dbReference type="Pfam" id="PF05981">
    <property type="entry name" value="CreA"/>
    <property type="match status" value="1"/>
</dbReference>
<comment type="caution">
    <text evidence="7">Lacks conserved residue(s) required for the propagation of feature annotation.</text>
</comment>
<organism evidence="8 9">
    <name type="scientific">Coccomyxa viridis</name>
    <dbReference type="NCBI Taxonomy" id="1274662"/>
    <lineage>
        <taxon>Eukaryota</taxon>
        <taxon>Viridiplantae</taxon>
        <taxon>Chlorophyta</taxon>
        <taxon>core chlorophytes</taxon>
        <taxon>Trebouxiophyceae</taxon>
        <taxon>Trebouxiophyceae incertae sedis</taxon>
        <taxon>Coccomyxaceae</taxon>
        <taxon>Coccomyxa</taxon>
    </lineage>
</organism>
<evidence type="ECO:0000313" key="9">
    <source>
        <dbReference type="Proteomes" id="UP001314263"/>
    </source>
</evidence>
<comment type="function">
    <text evidence="7">Involved in protein precursor import into chloroplasts.</text>
</comment>